<evidence type="ECO:0000313" key="2">
    <source>
        <dbReference type="EMBL" id="EHJ48919.1"/>
    </source>
</evidence>
<feature type="domain" description="Methyltransferase" evidence="1">
    <location>
        <begin position="59"/>
        <end position="119"/>
    </location>
</feature>
<gene>
    <name evidence="2" type="ORF">DFW101_2917</name>
</gene>
<dbReference type="OrthoDB" id="9765084at2"/>
<dbReference type="RefSeq" id="WP_009182276.1">
    <property type="nucleotide sequence ID" value="NZ_CM001368.1"/>
</dbReference>
<dbReference type="Pfam" id="PF13847">
    <property type="entry name" value="Methyltransf_31"/>
    <property type="match status" value="1"/>
</dbReference>
<reference evidence="3" key="1">
    <citation type="journal article" date="2015" name="Genome Announc.">
        <title>High-Quality Draft Genome Sequence of Desulfovibrio carbinoliphilus FW-101-2B, an Organic Acid-Oxidizing Sulfate-Reducing Bacterium Isolated from Uranium(VI)-Contaminated Groundwater.</title>
        <authorList>
            <person name="Ramsay B.D."/>
            <person name="Hwang C."/>
            <person name="Woo H.L."/>
            <person name="Carroll S.L."/>
            <person name="Lucas S."/>
            <person name="Han J."/>
            <person name="Lapidus A.L."/>
            <person name="Cheng J.F."/>
            <person name="Goodwin L.A."/>
            <person name="Pitluck S."/>
            <person name="Peters L."/>
            <person name="Chertkov O."/>
            <person name="Held B."/>
            <person name="Detter J.C."/>
            <person name="Han C.S."/>
            <person name="Tapia R."/>
            <person name="Land M.L."/>
            <person name="Hauser L.J."/>
            <person name="Kyrpides N.C."/>
            <person name="Ivanova N.N."/>
            <person name="Mikhailova N."/>
            <person name="Pagani I."/>
            <person name="Woyke T."/>
            <person name="Arkin A.P."/>
            <person name="Dehal P."/>
            <person name="Chivian D."/>
            <person name="Criddle C.S."/>
            <person name="Wu W."/>
            <person name="Chakraborty R."/>
            <person name="Hazen T.C."/>
            <person name="Fields M.W."/>
        </authorList>
    </citation>
    <scope>NUCLEOTIDE SEQUENCE [LARGE SCALE GENOMIC DNA]</scope>
    <source>
        <strain evidence="3">FW-101-2B</strain>
    </source>
</reference>
<dbReference type="STRING" id="694327.DFW101_2917"/>
<dbReference type="Proteomes" id="UP000004662">
    <property type="component" value="Chromosome"/>
</dbReference>
<dbReference type="CDD" id="cd02440">
    <property type="entry name" value="AdoMet_MTases"/>
    <property type="match status" value="1"/>
</dbReference>
<dbReference type="AlphaFoldDB" id="G7QBQ6"/>
<evidence type="ECO:0000313" key="3">
    <source>
        <dbReference type="Proteomes" id="UP000004662"/>
    </source>
</evidence>
<keyword evidence="3" id="KW-1185">Reference proteome</keyword>
<sequence>MLYAAPAVPSVEHLRDLLARLGPERIWRPVPGPDGGLLAPGEGPDMDMLAGYVGDLDVAGKSVADLGCNLGYFSFMTRRMGATRVVGCDIDPEIVQVAGELAKAHGLGRVEFRAVDFLREKPDIPCDMALLIDFIGRQGIAKGRLAAVAAAAAAWGRRELFFTLRPVYRLDDLPVAPAVLDRLYPGSVHDGRFHLADTLAGLLGPGWSMRQLTTGRLSGDGRASLAKAALLFTRNDA</sequence>
<protein>
    <recommendedName>
        <fullName evidence="1">Methyltransferase domain-containing protein</fullName>
    </recommendedName>
</protein>
<dbReference type="eggNOG" id="COG2264">
    <property type="taxonomic scope" value="Bacteria"/>
</dbReference>
<accession>G7QBQ6</accession>
<dbReference type="InterPro" id="IPR025714">
    <property type="entry name" value="Methyltranfer_dom"/>
</dbReference>
<evidence type="ECO:0000259" key="1">
    <source>
        <dbReference type="Pfam" id="PF13847"/>
    </source>
</evidence>
<dbReference type="SUPFAM" id="SSF53335">
    <property type="entry name" value="S-adenosyl-L-methionine-dependent methyltransferases"/>
    <property type="match status" value="1"/>
</dbReference>
<dbReference type="HOGENOM" id="CLU_1188398_0_0_7"/>
<organism evidence="2 3">
    <name type="scientific">Solidesulfovibrio carbinoliphilus subsp. oakridgensis</name>
    <dbReference type="NCBI Taxonomy" id="694327"/>
    <lineage>
        <taxon>Bacteria</taxon>
        <taxon>Pseudomonadati</taxon>
        <taxon>Thermodesulfobacteriota</taxon>
        <taxon>Desulfovibrionia</taxon>
        <taxon>Desulfovibrionales</taxon>
        <taxon>Desulfovibrionaceae</taxon>
        <taxon>Solidesulfovibrio</taxon>
    </lineage>
</organism>
<dbReference type="Gene3D" id="3.40.50.150">
    <property type="entry name" value="Vaccinia Virus protein VP39"/>
    <property type="match status" value="1"/>
</dbReference>
<proteinExistence type="predicted"/>
<name>G7QBQ6_9BACT</name>
<dbReference type="InterPro" id="IPR029063">
    <property type="entry name" value="SAM-dependent_MTases_sf"/>
</dbReference>
<dbReference type="EMBL" id="CM001368">
    <property type="protein sequence ID" value="EHJ48919.1"/>
    <property type="molecule type" value="Genomic_DNA"/>
</dbReference>